<sequence>MHSTPKKEKHRSNSRIPRRSEPEKKSRKEKDNKDKDTDFESVISASSTPYPTGPPASHSSKCPLRFLLSGMIDAKGGKQNGCPLRRVQLWHTIPLCLLAIINLLLIIVMPLGLAVYKITKRVHSVVIEMMRSDMDIELYVDKGGAADTGSEILEEN</sequence>
<keyword evidence="2" id="KW-1133">Transmembrane helix</keyword>
<dbReference type="EMBL" id="VICG01000011">
    <property type="protein sequence ID" value="KAA8566842.1"/>
    <property type="molecule type" value="Genomic_DNA"/>
</dbReference>
<protein>
    <submittedName>
        <fullName evidence="3">Uncharacterized protein</fullName>
    </submittedName>
</protein>
<dbReference type="AlphaFoldDB" id="A0A5M9JG90"/>
<accession>A0A5M9JG90</accession>
<organism evidence="3 4">
    <name type="scientific">Monilinia fructicola</name>
    <name type="common">Brown rot fungus</name>
    <name type="synonym">Ciboria fructicola</name>
    <dbReference type="NCBI Taxonomy" id="38448"/>
    <lineage>
        <taxon>Eukaryota</taxon>
        <taxon>Fungi</taxon>
        <taxon>Dikarya</taxon>
        <taxon>Ascomycota</taxon>
        <taxon>Pezizomycotina</taxon>
        <taxon>Leotiomycetes</taxon>
        <taxon>Helotiales</taxon>
        <taxon>Sclerotiniaceae</taxon>
        <taxon>Monilinia</taxon>
    </lineage>
</organism>
<feature type="compositionally biased region" description="Basic and acidic residues" evidence="1">
    <location>
        <begin position="18"/>
        <end position="38"/>
    </location>
</feature>
<name>A0A5M9JG90_MONFR</name>
<dbReference type="Proteomes" id="UP000322873">
    <property type="component" value="Unassembled WGS sequence"/>
</dbReference>
<evidence type="ECO:0000313" key="3">
    <source>
        <dbReference type="EMBL" id="KAA8566842.1"/>
    </source>
</evidence>
<keyword evidence="2" id="KW-0472">Membrane</keyword>
<feature type="transmembrane region" description="Helical" evidence="2">
    <location>
        <begin position="95"/>
        <end position="116"/>
    </location>
</feature>
<reference evidence="3 4" key="1">
    <citation type="submission" date="2019-06" db="EMBL/GenBank/DDBJ databases">
        <title>Genome Sequence of the Brown Rot Fungal Pathogen Monilinia fructicola.</title>
        <authorList>
            <person name="De Miccolis Angelini R.M."/>
            <person name="Landi L."/>
            <person name="Abate D."/>
            <person name="Pollastro S."/>
            <person name="Romanazzi G."/>
            <person name="Faretra F."/>
        </authorList>
    </citation>
    <scope>NUCLEOTIDE SEQUENCE [LARGE SCALE GENOMIC DNA]</scope>
    <source>
        <strain evidence="3 4">Mfrc123</strain>
    </source>
</reference>
<comment type="caution">
    <text evidence="3">The sequence shown here is derived from an EMBL/GenBank/DDBJ whole genome shotgun (WGS) entry which is preliminary data.</text>
</comment>
<keyword evidence="4" id="KW-1185">Reference proteome</keyword>
<feature type="compositionally biased region" description="Basic residues" evidence="1">
    <location>
        <begin position="7"/>
        <end position="17"/>
    </location>
</feature>
<feature type="region of interest" description="Disordered" evidence="1">
    <location>
        <begin position="1"/>
        <end position="59"/>
    </location>
</feature>
<evidence type="ECO:0000313" key="4">
    <source>
        <dbReference type="Proteomes" id="UP000322873"/>
    </source>
</evidence>
<gene>
    <name evidence="3" type="ORF">EYC84_009941</name>
</gene>
<proteinExistence type="predicted"/>
<evidence type="ECO:0000256" key="1">
    <source>
        <dbReference type="SAM" id="MobiDB-lite"/>
    </source>
</evidence>
<keyword evidence="2" id="KW-0812">Transmembrane</keyword>
<evidence type="ECO:0000256" key="2">
    <source>
        <dbReference type="SAM" id="Phobius"/>
    </source>
</evidence>